<gene>
    <name evidence="1" type="ORF">O181_043286</name>
</gene>
<dbReference type="EMBL" id="AVOT02017467">
    <property type="protein sequence ID" value="MBW0503571.1"/>
    <property type="molecule type" value="Genomic_DNA"/>
</dbReference>
<reference evidence="1" key="1">
    <citation type="submission" date="2021-03" db="EMBL/GenBank/DDBJ databases">
        <title>Draft genome sequence of rust myrtle Austropuccinia psidii MF-1, a brazilian biotype.</title>
        <authorList>
            <person name="Quecine M.C."/>
            <person name="Pachon D.M.R."/>
            <person name="Bonatelli M.L."/>
            <person name="Correr F.H."/>
            <person name="Franceschini L.M."/>
            <person name="Leite T.F."/>
            <person name="Margarido G.R.A."/>
            <person name="Almeida C.A."/>
            <person name="Ferrarezi J.A."/>
            <person name="Labate C.A."/>
        </authorList>
    </citation>
    <scope>NUCLEOTIDE SEQUENCE</scope>
    <source>
        <strain evidence="1">MF-1</strain>
    </source>
</reference>
<dbReference type="PANTHER" id="PTHR42648:SF28">
    <property type="entry name" value="TRANSPOSON-ENCODED PROTEIN WITH RIBONUCLEASE H-LIKE AND RETROVIRUS ZINC FINGER-LIKE DOMAINS"/>
    <property type="match status" value="1"/>
</dbReference>
<proteinExistence type="predicted"/>
<evidence type="ECO:0000313" key="2">
    <source>
        <dbReference type="Proteomes" id="UP000765509"/>
    </source>
</evidence>
<evidence type="ECO:0000313" key="1">
    <source>
        <dbReference type="EMBL" id="MBW0503571.1"/>
    </source>
</evidence>
<accession>A0A9Q3DN73</accession>
<dbReference type="Proteomes" id="UP000765509">
    <property type="component" value="Unassembled WGS sequence"/>
</dbReference>
<comment type="caution">
    <text evidence="1">The sequence shown here is derived from an EMBL/GenBank/DDBJ whole genome shotgun (WGS) entry which is preliminary data.</text>
</comment>
<dbReference type="GO" id="GO:0003676">
    <property type="term" value="F:nucleic acid binding"/>
    <property type="evidence" value="ECO:0007669"/>
    <property type="project" value="InterPro"/>
</dbReference>
<dbReference type="InterPro" id="IPR039537">
    <property type="entry name" value="Retrotran_Ty1/copia-like"/>
</dbReference>
<keyword evidence="2" id="KW-1185">Reference proteome</keyword>
<name>A0A9Q3DN73_9BASI</name>
<organism evidence="1 2">
    <name type="scientific">Austropuccinia psidii MF-1</name>
    <dbReference type="NCBI Taxonomy" id="1389203"/>
    <lineage>
        <taxon>Eukaryota</taxon>
        <taxon>Fungi</taxon>
        <taxon>Dikarya</taxon>
        <taxon>Basidiomycota</taxon>
        <taxon>Pucciniomycotina</taxon>
        <taxon>Pucciniomycetes</taxon>
        <taxon>Pucciniales</taxon>
        <taxon>Sphaerophragmiaceae</taxon>
        <taxon>Austropuccinia</taxon>
    </lineage>
</organism>
<dbReference type="SUPFAM" id="SSF53098">
    <property type="entry name" value="Ribonuclease H-like"/>
    <property type="match status" value="1"/>
</dbReference>
<dbReference type="InterPro" id="IPR012337">
    <property type="entry name" value="RNaseH-like_sf"/>
</dbReference>
<evidence type="ECO:0008006" key="3">
    <source>
        <dbReference type="Google" id="ProtNLM"/>
    </source>
</evidence>
<dbReference type="AlphaFoldDB" id="A0A9Q3DN73"/>
<dbReference type="InterPro" id="IPR036397">
    <property type="entry name" value="RNaseH_sf"/>
</dbReference>
<dbReference type="OrthoDB" id="10038074at2759"/>
<dbReference type="Gene3D" id="3.30.420.10">
    <property type="entry name" value="Ribonuclease H-like superfamily/Ribonuclease H"/>
    <property type="match status" value="1"/>
</dbReference>
<protein>
    <recommendedName>
        <fullName evidence="3">Integrase catalytic domain-containing protein</fullName>
    </recommendedName>
</protein>
<sequence>MFQDCSSPDTTLQDLTILTTALAAPDQHCLDLTNLLHSAFGHIGSKRLKHFVQKRSGFKARRSINGKFHSCQHCYIAKSTRRSNLVSREQLLTTLDTVTADLMGQFYEAVPHKGRYALTIRDIGSSYGECHVITQKSDANAVLLHVLVTWEMKTGKKIKAFCSNNGGEFCNTIKEWCQLCDITHEKILPYYHKQNGLINSRYG</sequence>
<dbReference type="PANTHER" id="PTHR42648">
    <property type="entry name" value="TRANSPOSASE, PUTATIVE-RELATED"/>
    <property type="match status" value="1"/>
</dbReference>